<reference evidence="2 3" key="1">
    <citation type="submission" date="2020-08" db="EMBL/GenBank/DDBJ databases">
        <title>Genome sequence of Sphingomonas lutea KCTC 23642T.</title>
        <authorList>
            <person name="Hyun D.-W."/>
            <person name="Bae J.-W."/>
        </authorList>
    </citation>
    <scope>NUCLEOTIDE SEQUENCE [LARGE SCALE GENOMIC DNA]</scope>
    <source>
        <strain evidence="2 3">KCTC 23642</strain>
    </source>
</reference>
<dbReference type="EMBL" id="CP060718">
    <property type="protein sequence ID" value="QNN66999.1"/>
    <property type="molecule type" value="Genomic_DNA"/>
</dbReference>
<sequence>MIRGLALGAVFVAVATAAIAQTPAVDAARAAGVVGERYDGFVGVASPPSSAVRSQVATINIQRRTLYSNLATSRGVSPGEVGITAGCQLLARVRVGRPICWRIASGAAARRAKRRRSRIIAAPDDGRRRTRG</sequence>
<dbReference type="AlphaFoldDB" id="A0A7G9SGM4"/>
<dbReference type="RefSeq" id="WP_187537591.1">
    <property type="nucleotide sequence ID" value="NZ_CP060718.1"/>
</dbReference>
<evidence type="ECO:0000256" key="1">
    <source>
        <dbReference type="SAM" id="SignalP"/>
    </source>
</evidence>
<protein>
    <submittedName>
        <fullName evidence="2">YdbL family protein</fullName>
    </submittedName>
</protein>
<feature type="chain" id="PRO_5028982573" evidence="1">
    <location>
        <begin position="21"/>
        <end position="132"/>
    </location>
</feature>
<dbReference type="Pfam" id="PF07027">
    <property type="entry name" value="DUF1318"/>
    <property type="match status" value="1"/>
</dbReference>
<gene>
    <name evidence="2" type="ORF">H9L13_10185</name>
</gene>
<accession>A0A7G9SGM4</accession>
<feature type="signal peptide" evidence="1">
    <location>
        <begin position="1"/>
        <end position="20"/>
    </location>
</feature>
<keyword evidence="1" id="KW-0732">Signal</keyword>
<evidence type="ECO:0000313" key="3">
    <source>
        <dbReference type="Proteomes" id="UP000515971"/>
    </source>
</evidence>
<proteinExistence type="predicted"/>
<evidence type="ECO:0000313" key="2">
    <source>
        <dbReference type="EMBL" id="QNN66999.1"/>
    </source>
</evidence>
<dbReference type="InterPro" id="IPR008309">
    <property type="entry name" value="YdbL"/>
</dbReference>
<dbReference type="Proteomes" id="UP000515971">
    <property type="component" value="Chromosome"/>
</dbReference>
<keyword evidence="3" id="KW-1185">Reference proteome</keyword>
<name>A0A7G9SGM4_9SPHN</name>
<organism evidence="2 3">
    <name type="scientific">Sphingomonas lutea</name>
    <dbReference type="NCBI Taxonomy" id="1045317"/>
    <lineage>
        <taxon>Bacteria</taxon>
        <taxon>Pseudomonadati</taxon>
        <taxon>Pseudomonadota</taxon>
        <taxon>Alphaproteobacteria</taxon>
        <taxon>Sphingomonadales</taxon>
        <taxon>Sphingomonadaceae</taxon>
        <taxon>Sphingomonas</taxon>
    </lineage>
</organism>
<dbReference type="KEGG" id="slut:H9L13_10185"/>